<dbReference type="PANTHER" id="PTHR12526">
    <property type="entry name" value="GLYCOSYLTRANSFERASE"/>
    <property type="match status" value="1"/>
</dbReference>
<protein>
    <submittedName>
        <fullName evidence="2">Glycosyltransferase involved in cell wall bisynthesis</fullName>
    </submittedName>
</protein>
<dbReference type="EMBL" id="FOCF01000009">
    <property type="protein sequence ID" value="SEN63288.1"/>
    <property type="molecule type" value="Genomic_DNA"/>
</dbReference>
<dbReference type="Pfam" id="PF13692">
    <property type="entry name" value="Glyco_trans_1_4"/>
    <property type="match status" value="1"/>
</dbReference>
<dbReference type="Proteomes" id="UP000199206">
    <property type="component" value="Unassembled WGS sequence"/>
</dbReference>
<evidence type="ECO:0000259" key="1">
    <source>
        <dbReference type="Pfam" id="PF13477"/>
    </source>
</evidence>
<dbReference type="InterPro" id="IPR028098">
    <property type="entry name" value="Glyco_trans_4-like_N"/>
</dbReference>
<gene>
    <name evidence="2" type="ORF">SAMN05192583_3204</name>
</gene>
<dbReference type="Pfam" id="PF13477">
    <property type="entry name" value="Glyco_trans_4_2"/>
    <property type="match status" value="1"/>
</dbReference>
<dbReference type="OrthoDB" id="9790710at2"/>
<reference evidence="3" key="1">
    <citation type="submission" date="2016-10" db="EMBL/GenBank/DDBJ databases">
        <authorList>
            <person name="Varghese N."/>
            <person name="Submissions S."/>
        </authorList>
    </citation>
    <scope>NUCLEOTIDE SEQUENCE [LARGE SCALE GENOMIC DNA]</scope>
    <source>
        <strain evidence="3">S6-262</strain>
    </source>
</reference>
<keyword evidence="3" id="KW-1185">Reference proteome</keyword>
<evidence type="ECO:0000313" key="3">
    <source>
        <dbReference type="Proteomes" id="UP000199206"/>
    </source>
</evidence>
<dbReference type="AlphaFoldDB" id="A0A1H8I622"/>
<proteinExistence type="predicted"/>
<accession>A0A1H8I622</accession>
<dbReference type="RefSeq" id="WP_093666720.1">
    <property type="nucleotide sequence ID" value="NZ_FOCF01000009.1"/>
</dbReference>
<dbReference type="GO" id="GO:0016757">
    <property type="term" value="F:glycosyltransferase activity"/>
    <property type="evidence" value="ECO:0007669"/>
    <property type="project" value="UniProtKB-ARBA"/>
</dbReference>
<feature type="domain" description="Glycosyltransferase subfamily 4-like N-terminal" evidence="1">
    <location>
        <begin position="11"/>
        <end position="149"/>
    </location>
</feature>
<dbReference type="Gene3D" id="3.40.50.2000">
    <property type="entry name" value="Glycogen Phosphorylase B"/>
    <property type="match status" value="2"/>
</dbReference>
<organism evidence="2 3">
    <name type="scientific">Sphingomonas gellani</name>
    <dbReference type="NCBI Taxonomy" id="1166340"/>
    <lineage>
        <taxon>Bacteria</taxon>
        <taxon>Pseudomonadati</taxon>
        <taxon>Pseudomonadota</taxon>
        <taxon>Alphaproteobacteria</taxon>
        <taxon>Sphingomonadales</taxon>
        <taxon>Sphingomonadaceae</taxon>
        <taxon>Sphingomonas</taxon>
    </lineage>
</organism>
<dbReference type="CDD" id="cd03808">
    <property type="entry name" value="GT4_CapM-like"/>
    <property type="match status" value="1"/>
</dbReference>
<sequence length="373" mass="40752">MTKPTIVISVNAAWNLVNFRQSLLRSLVAGGYHVVAVAPPDGREGELAALGVDFVPIRIDRRGMSPIADAGLLLAYLRILGRLKPCAYLGFTVKPNVYGGMACRMLGIPRIANIAGLGTAFLKRGALNWVVRQLYATGLKGARRVFFQNPDDRAHFLAEGLTSEDRTGLLPGSGVDLARFVPRYRAHDGRIVFLLVTRLLRAKGVAEYVEAAELMRRRHGDAVAFRMLGIPDHSPGGVDAETLDRWRRNGAVELIDPVSDVRPIVADADCVVLPSYYPEGTPRSLLEAAGMGKAIITTDTPGCRDVVEQGVNGFLCKARSIPSLVDAMEAYRTLDAMARSNMGVASRVRAERDYDERIILERYARELRALQAG</sequence>
<dbReference type="PANTHER" id="PTHR12526:SF638">
    <property type="entry name" value="SPORE COAT PROTEIN SA"/>
    <property type="match status" value="1"/>
</dbReference>
<dbReference type="STRING" id="1166340.SAMN05192583_3204"/>
<keyword evidence="2" id="KW-0808">Transferase</keyword>
<evidence type="ECO:0000313" key="2">
    <source>
        <dbReference type="EMBL" id="SEN63288.1"/>
    </source>
</evidence>
<dbReference type="SUPFAM" id="SSF53756">
    <property type="entry name" value="UDP-Glycosyltransferase/glycogen phosphorylase"/>
    <property type="match status" value="1"/>
</dbReference>
<name>A0A1H8I622_9SPHN</name>